<feature type="chain" id="PRO_5039501173" evidence="1">
    <location>
        <begin position="29"/>
        <end position="550"/>
    </location>
</feature>
<dbReference type="OrthoDB" id="2690110at2"/>
<dbReference type="SUPFAM" id="SSF55383">
    <property type="entry name" value="Copper amine oxidase, domain N"/>
    <property type="match status" value="2"/>
</dbReference>
<evidence type="ECO:0000256" key="1">
    <source>
        <dbReference type="SAM" id="SignalP"/>
    </source>
</evidence>
<sequence length="550" mass="60619">MLTARRLAKRALVMIAALAIWCSGSVIPANTASAYSFKYWSTPNTVVGLTRPPIFFYLETDMPDTPSAYKMNINGEDVNVIYDRTQQTFSYTPTKDLAPGTYKVTLTFTYYGYEPIAKSWSFTVAKNALQQLPSPTSEQLSGLQAVNDYRMIYGLKPVEINDRLNASASAHANYLETNKVQQKGGNNASLHDEISGAKGFIGKDPFARANYYGYSSSLSEDAAYTAGTMQNSIDMLFDAPYHRKPFLDPNVTAIGLAKAGNYTVIEFGMGSSVAPQLVVSPVPGERMAPTTFKGYEEPDPLRIHKSNDYPVGYPIMAQYYGSDIEKVKLISAQLQTSYDKPIELLTNAPDNDDKLTGAVLLIPSKPLQEDTSYRVKLNLQITKPGGDTEKVTKEWDFTTEPITGIGKKKLHQDSAVYSKSSVTGSSVQRIASFGLDASDYTVDGVSFPMKRPPVIVDDSSYLYIRDLAAALGANVEWDDEKRAAVYTKGDLKVTLYTTKNQYEMAGRVQMTDTPARLVGENTMVPVRLLSEVLGAKINYTEATRSVEIIY</sequence>
<dbReference type="EMBL" id="SIRE01000014">
    <property type="protein sequence ID" value="TBL76367.1"/>
    <property type="molecule type" value="Genomic_DNA"/>
</dbReference>
<gene>
    <name evidence="4" type="ORF">EYB31_20480</name>
</gene>
<dbReference type="CDD" id="cd05379">
    <property type="entry name" value="CAP_bacterial"/>
    <property type="match status" value="1"/>
</dbReference>
<dbReference type="PANTHER" id="PTHR31157:SF1">
    <property type="entry name" value="SCP DOMAIN-CONTAINING PROTEIN"/>
    <property type="match status" value="1"/>
</dbReference>
<feature type="domain" description="SCP" evidence="2">
    <location>
        <begin position="143"/>
        <end position="261"/>
    </location>
</feature>
<feature type="domain" description="Copper amine oxidase-like N-terminal" evidence="3">
    <location>
        <begin position="441"/>
        <end position="548"/>
    </location>
</feature>
<dbReference type="AlphaFoldDB" id="A0A4Q9DM70"/>
<dbReference type="SUPFAM" id="SSF55797">
    <property type="entry name" value="PR-1-like"/>
    <property type="match status" value="1"/>
</dbReference>
<dbReference type="InterPro" id="IPR012854">
    <property type="entry name" value="Cu_amine_oxidase-like_N"/>
</dbReference>
<evidence type="ECO:0000313" key="5">
    <source>
        <dbReference type="Proteomes" id="UP000293142"/>
    </source>
</evidence>
<proteinExistence type="predicted"/>
<dbReference type="RefSeq" id="WP_131015274.1">
    <property type="nucleotide sequence ID" value="NZ_SIRE01000014.1"/>
</dbReference>
<keyword evidence="5" id="KW-1185">Reference proteome</keyword>
<dbReference type="Gene3D" id="3.40.33.10">
    <property type="entry name" value="CAP"/>
    <property type="match status" value="1"/>
</dbReference>
<protein>
    <submittedName>
        <fullName evidence="4">S-layer protein</fullName>
    </submittedName>
</protein>
<name>A0A4Q9DM70_9BACL</name>
<comment type="caution">
    <text evidence="4">The sequence shown here is derived from an EMBL/GenBank/DDBJ whole genome shotgun (WGS) entry which is preliminary data.</text>
</comment>
<keyword evidence="1" id="KW-0732">Signal</keyword>
<dbReference type="InterPro" id="IPR014044">
    <property type="entry name" value="CAP_dom"/>
</dbReference>
<dbReference type="Pfam" id="PF00188">
    <property type="entry name" value="CAP"/>
    <property type="match status" value="1"/>
</dbReference>
<evidence type="ECO:0000259" key="3">
    <source>
        <dbReference type="Pfam" id="PF07833"/>
    </source>
</evidence>
<dbReference type="InterPro" id="IPR035940">
    <property type="entry name" value="CAP_sf"/>
</dbReference>
<dbReference type="Gene3D" id="3.30.457.10">
    <property type="entry name" value="Copper amine oxidase-like, N-terminal domain"/>
    <property type="match status" value="1"/>
</dbReference>
<evidence type="ECO:0000313" key="4">
    <source>
        <dbReference type="EMBL" id="TBL76367.1"/>
    </source>
</evidence>
<reference evidence="4 5" key="1">
    <citation type="submission" date="2019-02" db="EMBL/GenBank/DDBJ databases">
        <title>Paenibacillus sp. nov., isolated from surface-sterilized tissue of Thalictrum simplex L.</title>
        <authorList>
            <person name="Tuo L."/>
        </authorList>
    </citation>
    <scope>NUCLEOTIDE SEQUENCE [LARGE SCALE GENOMIC DNA]</scope>
    <source>
        <strain evidence="4 5">N2SHLJ1</strain>
    </source>
</reference>
<feature type="signal peptide" evidence="1">
    <location>
        <begin position="1"/>
        <end position="28"/>
    </location>
</feature>
<dbReference type="InterPro" id="IPR036582">
    <property type="entry name" value="Mao_N_sf"/>
</dbReference>
<dbReference type="PANTHER" id="PTHR31157">
    <property type="entry name" value="SCP DOMAIN-CONTAINING PROTEIN"/>
    <property type="match status" value="1"/>
</dbReference>
<dbReference type="Proteomes" id="UP000293142">
    <property type="component" value="Unassembled WGS sequence"/>
</dbReference>
<evidence type="ECO:0000259" key="2">
    <source>
        <dbReference type="Pfam" id="PF00188"/>
    </source>
</evidence>
<organism evidence="4 5">
    <name type="scientific">Paenibacillus thalictri</name>
    <dbReference type="NCBI Taxonomy" id="2527873"/>
    <lineage>
        <taxon>Bacteria</taxon>
        <taxon>Bacillati</taxon>
        <taxon>Bacillota</taxon>
        <taxon>Bacilli</taxon>
        <taxon>Bacillales</taxon>
        <taxon>Paenibacillaceae</taxon>
        <taxon>Paenibacillus</taxon>
    </lineage>
</organism>
<accession>A0A4Q9DM70</accession>
<dbReference type="Pfam" id="PF07833">
    <property type="entry name" value="Cu_amine_oxidN1"/>
    <property type="match status" value="1"/>
</dbReference>